<protein>
    <recommendedName>
        <fullName evidence="2">Glucose-methanol-choline oxidoreductase C-terminal domain-containing protein</fullName>
    </recommendedName>
</protein>
<dbReference type="Pfam" id="PF15433">
    <property type="entry name" value="MRP-S31"/>
    <property type="match status" value="1"/>
</dbReference>
<dbReference type="Pfam" id="PF05199">
    <property type="entry name" value="GMC_oxred_C"/>
    <property type="match status" value="1"/>
</dbReference>
<gene>
    <name evidence="3" type="ORF">RRG08_021163</name>
</gene>
<dbReference type="AlphaFoldDB" id="A0AAE0Z5T5"/>
<dbReference type="SUPFAM" id="SSF51905">
    <property type="entry name" value="FAD/NAD(P)-binding domain"/>
    <property type="match status" value="1"/>
</dbReference>
<reference evidence="3" key="1">
    <citation type="journal article" date="2023" name="G3 (Bethesda)">
        <title>A reference genome for the long-term kleptoplast-retaining sea slug Elysia crispata morphotype clarki.</title>
        <authorList>
            <person name="Eastman K.E."/>
            <person name="Pendleton A.L."/>
            <person name="Shaikh M.A."/>
            <person name="Suttiyut T."/>
            <person name="Ogas R."/>
            <person name="Tomko P."/>
            <person name="Gavelis G."/>
            <person name="Widhalm J.R."/>
            <person name="Wisecaver J.H."/>
        </authorList>
    </citation>
    <scope>NUCLEOTIDE SEQUENCE</scope>
    <source>
        <strain evidence="3">ECLA1</strain>
    </source>
</reference>
<comment type="similarity">
    <text evidence="1">Belongs to the GMC oxidoreductase family.</text>
</comment>
<dbReference type="Gene3D" id="3.50.50.60">
    <property type="entry name" value="FAD/NAD(P)-binding domain"/>
    <property type="match status" value="2"/>
</dbReference>
<dbReference type="SUPFAM" id="SSF54373">
    <property type="entry name" value="FAD-linked reductases, C-terminal domain"/>
    <property type="match status" value="1"/>
</dbReference>
<dbReference type="Gene3D" id="3.30.410.10">
    <property type="entry name" value="Cholesterol Oxidase, domain 2"/>
    <property type="match status" value="1"/>
</dbReference>
<dbReference type="PANTHER" id="PTHR11552:SF147">
    <property type="entry name" value="CHOLINE DEHYDROGENASE, MITOCHONDRIAL"/>
    <property type="match status" value="1"/>
</dbReference>
<evidence type="ECO:0000313" key="3">
    <source>
        <dbReference type="EMBL" id="KAK3763342.1"/>
    </source>
</evidence>
<dbReference type="GO" id="GO:0005763">
    <property type="term" value="C:mitochondrial small ribosomal subunit"/>
    <property type="evidence" value="ECO:0007669"/>
    <property type="project" value="InterPro"/>
</dbReference>
<dbReference type="EMBL" id="JAWDGP010004573">
    <property type="protein sequence ID" value="KAK3763342.1"/>
    <property type="molecule type" value="Genomic_DNA"/>
</dbReference>
<dbReference type="Gene3D" id="3.30.560.10">
    <property type="entry name" value="Glucose Oxidase, domain 3"/>
    <property type="match status" value="1"/>
</dbReference>
<dbReference type="Proteomes" id="UP001283361">
    <property type="component" value="Unassembled WGS sequence"/>
</dbReference>
<proteinExistence type="inferred from homology"/>
<dbReference type="InterPro" id="IPR012132">
    <property type="entry name" value="GMC_OxRdtase"/>
</dbReference>
<dbReference type="PANTHER" id="PTHR11552">
    <property type="entry name" value="GLUCOSE-METHANOL-CHOLINE GMC OXIDOREDUCTASE"/>
    <property type="match status" value="1"/>
</dbReference>
<dbReference type="InterPro" id="IPR026299">
    <property type="entry name" value="MRP-S31"/>
</dbReference>
<sequence>MLRSFLRCANILGPQALQKETKLRSLLSKMKIGRAFEAGRESERRKNGRRRAPVFKDLYGVPRLGIFEAKKKPEDLHEERKYKFHDHVFLEKHLNEFPSVGPIRKFMELVTLGLSQNPWLSVPEKIEHISWFAQYFKEKQGILKSTLGEQGEMREAVKGGQPSYHDIRTGSLTTRVGMQHYLFKNEEPNTKASHVVVGVVFAFIAYQLWNPSSEKGKNLTTAIKESYDYIVSLSLTQSNSYKGERYSSSRGYIHPVMSRENLHVRLNSHVTKIPVVADLPVGHNLQDHLFYEYPIALNQTVSATQAVQESLWTQIQLKLFGSGIKYCEKFLDPPTMKSLGAVPGDKPSKFCKEHHYGSPPYWECMVRRKIHTIYHPAGTCKMGGVGDPTTVVDPQLRWEINCANIKKGRMVQYYACMGLIPLTTRRGQLLGRNVSCITVKKDFAMERNACT</sequence>
<accession>A0AAE0Z5T5</accession>
<dbReference type="InterPro" id="IPR007867">
    <property type="entry name" value="GMC_OxRtase_C"/>
</dbReference>
<dbReference type="InterPro" id="IPR036188">
    <property type="entry name" value="FAD/NAD-bd_sf"/>
</dbReference>
<comment type="caution">
    <text evidence="3">The sequence shown here is derived from an EMBL/GenBank/DDBJ whole genome shotgun (WGS) entry which is preliminary data.</text>
</comment>
<evidence type="ECO:0000259" key="2">
    <source>
        <dbReference type="Pfam" id="PF05199"/>
    </source>
</evidence>
<dbReference type="GO" id="GO:0016614">
    <property type="term" value="F:oxidoreductase activity, acting on CH-OH group of donors"/>
    <property type="evidence" value="ECO:0007669"/>
    <property type="project" value="InterPro"/>
</dbReference>
<feature type="domain" description="Glucose-methanol-choline oxidoreductase C-terminal" evidence="2">
    <location>
        <begin position="311"/>
        <end position="397"/>
    </location>
</feature>
<organism evidence="3 4">
    <name type="scientific">Elysia crispata</name>
    <name type="common">lettuce slug</name>
    <dbReference type="NCBI Taxonomy" id="231223"/>
    <lineage>
        <taxon>Eukaryota</taxon>
        <taxon>Metazoa</taxon>
        <taxon>Spiralia</taxon>
        <taxon>Lophotrochozoa</taxon>
        <taxon>Mollusca</taxon>
        <taxon>Gastropoda</taxon>
        <taxon>Heterobranchia</taxon>
        <taxon>Euthyneura</taxon>
        <taxon>Panpulmonata</taxon>
        <taxon>Sacoglossa</taxon>
        <taxon>Placobranchoidea</taxon>
        <taxon>Plakobranchidae</taxon>
        <taxon>Elysia</taxon>
    </lineage>
</organism>
<evidence type="ECO:0000313" key="4">
    <source>
        <dbReference type="Proteomes" id="UP001283361"/>
    </source>
</evidence>
<dbReference type="GO" id="GO:0003735">
    <property type="term" value="F:structural constituent of ribosome"/>
    <property type="evidence" value="ECO:0007669"/>
    <property type="project" value="InterPro"/>
</dbReference>
<keyword evidence="4" id="KW-1185">Reference proteome</keyword>
<dbReference type="GO" id="GO:0050660">
    <property type="term" value="F:flavin adenine dinucleotide binding"/>
    <property type="evidence" value="ECO:0007669"/>
    <property type="project" value="InterPro"/>
</dbReference>
<evidence type="ECO:0000256" key="1">
    <source>
        <dbReference type="ARBA" id="ARBA00010790"/>
    </source>
</evidence>
<name>A0AAE0Z5T5_9GAST</name>